<comment type="caution">
    <text evidence="11">The sequence shown here is derived from an EMBL/GenBank/DDBJ whole genome shotgun (WGS) entry which is preliminary data.</text>
</comment>
<evidence type="ECO:0000256" key="8">
    <source>
        <dbReference type="SAM" id="MobiDB-lite"/>
    </source>
</evidence>
<evidence type="ECO:0000256" key="2">
    <source>
        <dbReference type="ARBA" id="ARBA00022475"/>
    </source>
</evidence>
<evidence type="ECO:0000313" key="11">
    <source>
        <dbReference type="EMBL" id="TSI16185.1"/>
    </source>
</evidence>
<dbReference type="Proteomes" id="UP000316406">
    <property type="component" value="Unassembled WGS sequence"/>
</dbReference>
<keyword evidence="2" id="KW-1003">Cell membrane</keyword>
<feature type="region of interest" description="Disordered" evidence="8">
    <location>
        <begin position="1"/>
        <end position="21"/>
    </location>
</feature>
<feature type="compositionally biased region" description="Basic residues" evidence="8">
    <location>
        <begin position="1"/>
        <end position="11"/>
    </location>
</feature>
<dbReference type="AlphaFoldDB" id="A0A556CFG0"/>
<dbReference type="Pfam" id="PF18967">
    <property type="entry name" value="PycTM"/>
    <property type="match status" value="1"/>
</dbReference>
<protein>
    <recommendedName>
        <fullName evidence="10">Pycsar effector protein domain-containing protein</fullName>
    </recommendedName>
</protein>
<keyword evidence="7 9" id="KW-0472">Membrane</keyword>
<keyword evidence="3 9" id="KW-0812">Transmembrane</keyword>
<evidence type="ECO:0000256" key="1">
    <source>
        <dbReference type="ARBA" id="ARBA00004236"/>
    </source>
</evidence>
<evidence type="ECO:0000313" key="12">
    <source>
        <dbReference type="Proteomes" id="UP000316406"/>
    </source>
</evidence>
<dbReference type="RefSeq" id="WP_143922620.1">
    <property type="nucleotide sequence ID" value="NZ_VLTK01000005.1"/>
</dbReference>
<dbReference type="GO" id="GO:0005886">
    <property type="term" value="C:plasma membrane"/>
    <property type="evidence" value="ECO:0007669"/>
    <property type="project" value="UniProtKB-SubCell"/>
</dbReference>
<name>A0A556CFG0_BREAU</name>
<accession>A0A556CFG0</accession>
<evidence type="ECO:0000256" key="4">
    <source>
        <dbReference type="ARBA" id="ARBA00022741"/>
    </source>
</evidence>
<feature type="domain" description="Pycsar effector protein" evidence="10">
    <location>
        <begin position="26"/>
        <end position="184"/>
    </location>
</feature>
<evidence type="ECO:0000256" key="7">
    <source>
        <dbReference type="ARBA" id="ARBA00023136"/>
    </source>
</evidence>
<evidence type="ECO:0000259" key="10">
    <source>
        <dbReference type="Pfam" id="PF18967"/>
    </source>
</evidence>
<keyword evidence="12" id="KW-1185">Reference proteome</keyword>
<reference evidence="11 12" key="1">
    <citation type="submission" date="2019-07" db="EMBL/GenBank/DDBJ databases">
        <title>Draft genome sequence of Brevibacterium aurantiacum XU54 isolated from Xinjiang China.</title>
        <authorList>
            <person name="Xu X."/>
        </authorList>
    </citation>
    <scope>NUCLEOTIDE SEQUENCE [LARGE SCALE GENOMIC DNA]</scope>
    <source>
        <strain evidence="11 12">XU54</strain>
    </source>
</reference>
<dbReference type="OrthoDB" id="4550756at2"/>
<organism evidence="11 12">
    <name type="scientific">Brevibacterium aurantiacum</name>
    <dbReference type="NCBI Taxonomy" id="273384"/>
    <lineage>
        <taxon>Bacteria</taxon>
        <taxon>Bacillati</taxon>
        <taxon>Actinomycetota</taxon>
        <taxon>Actinomycetes</taxon>
        <taxon>Micrococcales</taxon>
        <taxon>Brevibacteriaceae</taxon>
        <taxon>Brevibacterium</taxon>
    </lineage>
</organism>
<dbReference type="EMBL" id="VLTK01000005">
    <property type="protein sequence ID" value="TSI16185.1"/>
    <property type="molecule type" value="Genomic_DNA"/>
</dbReference>
<evidence type="ECO:0000256" key="9">
    <source>
        <dbReference type="SAM" id="Phobius"/>
    </source>
</evidence>
<sequence>MTRKSLRRRRAAALTAPSPQPNPDQAWKLLGLINEWIRHSDAKAAVTLAFSGVLGTMIFNLVNGFEHRTPLFGGLVVLASLLLVATVSLCAWTLTPRVNDKDADPQDINRIFFASITRHFEGARPRFQGVLNELTANPGELINDLADQIHANAKISTIKAKYVKWAIRAALATSAAVACLAVLVGLSNF</sequence>
<keyword evidence="4" id="KW-0547">Nucleotide-binding</keyword>
<comment type="subcellular location">
    <subcellularLocation>
        <location evidence="1">Cell membrane</location>
    </subcellularLocation>
</comment>
<feature type="transmembrane region" description="Helical" evidence="9">
    <location>
        <begin position="44"/>
        <end position="65"/>
    </location>
</feature>
<keyword evidence="5 9" id="KW-1133">Transmembrane helix</keyword>
<evidence type="ECO:0000256" key="6">
    <source>
        <dbReference type="ARBA" id="ARBA00023118"/>
    </source>
</evidence>
<proteinExistence type="predicted"/>
<evidence type="ECO:0000256" key="5">
    <source>
        <dbReference type="ARBA" id="ARBA00022989"/>
    </source>
</evidence>
<feature type="transmembrane region" description="Helical" evidence="9">
    <location>
        <begin position="71"/>
        <end position="94"/>
    </location>
</feature>
<gene>
    <name evidence="11" type="ORF">FO013_11230</name>
</gene>
<evidence type="ECO:0000256" key="3">
    <source>
        <dbReference type="ARBA" id="ARBA00022692"/>
    </source>
</evidence>
<keyword evidence="6" id="KW-0051">Antiviral defense</keyword>
<dbReference type="GO" id="GO:0051607">
    <property type="term" value="P:defense response to virus"/>
    <property type="evidence" value="ECO:0007669"/>
    <property type="project" value="UniProtKB-KW"/>
</dbReference>
<dbReference type="GO" id="GO:0000166">
    <property type="term" value="F:nucleotide binding"/>
    <property type="evidence" value="ECO:0007669"/>
    <property type="project" value="UniProtKB-KW"/>
</dbReference>
<feature type="transmembrane region" description="Helical" evidence="9">
    <location>
        <begin position="165"/>
        <end position="186"/>
    </location>
</feature>
<dbReference type="InterPro" id="IPR043760">
    <property type="entry name" value="PycTM_dom"/>
</dbReference>